<dbReference type="EMBL" id="BPLR01015029">
    <property type="protein sequence ID" value="GIY73073.1"/>
    <property type="molecule type" value="Genomic_DNA"/>
</dbReference>
<reference evidence="2 3" key="1">
    <citation type="submission" date="2021-06" db="EMBL/GenBank/DDBJ databases">
        <title>Caerostris extrusa draft genome.</title>
        <authorList>
            <person name="Kono N."/>
            <person name="Arakawa K."/>
        </authorList>
    </citation>
    <scope>NUCLEOTIDE SEQUENCE [LARGE SCALE GENOMIC DNA]</scope>
</reference>
<dbReference type="Proteomes" id="UP001054945">
    <property type="component" value="Unassembled WGS sequence"/>
</dbReference>
<dbReference type="AlphaFoldDB" id="A0AAV4VSG7"/>
<gene>
    <name evidence="2" type="ORF">CEXT_68031</name>
</gene>
<accession>A0AAV4VSG7</accession>
<keyword evidence="1" id="KW-1133">Transmembrane helix</keyword>
<name>A0AAV4VSG7_CAEEX</name>
<protein>
    <submittedName>
        <fullName evidence="2">Uncharacterized protein</fullName>
    </submittedName>
</protein>
<sequence length="88" mass="9948">MPRGSRGKDAWPQGSGTGLKFKTAKRFEKGDCFLFIRACSLSLEGLKAKWFACWLKSEFCWTKTNGARLVLCLSAIINFSSFAFVWEI</sequence>
<evidence type="ECO:0000313" key="3">
    <source>
        <dbReference type="Proteomes" id="UP001054945"/>
    </source>
</evidence>
<keyword evidence="1" id="KW-0472">Membrane</keyword>
<feature type="transmembrane region" description="Helical" evidence="1">
    <location>
        <begin position="66"/>
        <end position="86"/>
    </location>
</feature>
<keyword evidence="1" id="KW-0812">Transmembrane</keyword>
<proteinExistence type="predicted"/>
<keyword evidence="3" id="KW-1185">Reference proteome</keyword>
<comment type="caution">
    <text evidence="2">The sequence shown here is derived from an EMBL/GenBank/DDBJ whole genome shotgun (WGS) entry which is preliminary data.</text>
</comment>
<evidence type="ECO:0000313" key="2">
    <source>
        <dbReference type="EMBL" id="GIY73073.1"/>
    </source>
</evidence>
<organism evidence="2 3">
    <name type="scientific">Caerostris extrusa</name>
    <name type="common">Bark spider</name>
    <name type="synonym">Caerostris bankana</name>
    <dbReference type="NCBI Taxonomy" id="172846"/>
    <lineage>
        <taxon>Eukaryota</taxon>
        <taxon>Metazoa</taxon>
        <taxon>Ecdysozoa</taxon>
        <taxon>Arthropoda</taxon>
        <taxon>Chelicerata</taxon>
        <taxon>Arachnida</taxon>
        <taxon>Araneae</taxon>
        <taxon>Araneomorphae</taxon>
        <taxon>Entelegynae</taxon>
        <taxon>Araneoidea</taxon>
        <taxon>Araneidae</taxon>
        <taxon>Caerostris</taxon>
    </lineage>
</organism>
<evidence type="ECO:0000256" key="1">
    <source>
        <dbReference type="SAM" id="Phobius"/>
    </source>
</evidence>